<protein>
    <recommendedName>
        <fullName evidence="1">WGR domain-containing protein</fullName>
    </recommendedName>
</protein>
<dbReference type="Proteomes" id="UP000251889">
    <property type="component" value="Unassembled WGS sequence"/>
</dbReference>
<dbReference type="Gene3D" id="2.20.140.10">
    <property type="entry name" value="WGR domain"/>
    <property type="match status" value="1"/>
</dbReference>
<proteinExistence type="predicted"/>
<comment type="caution">
    <text evidence="2">The sequence shown here is derived from an EMBL/GenBank/DDBJ whole genome shotgun (WGS) entry which is preliminary data.</text>
</comment>
<reference evidence="2 3" key="1">
    <citation type="submission" date="2018-06" db="EMBL/GenBank/DDBJ databases">
        <title>Chryseolinea flavus sp. nov., a member of the phylum Bacteroidetes isolated from soil.</title>
        <authorList>
            <person name="Li Y."/>
            <person name="Wang J."/>
        </authorList>
    </citation>
    <scope>NUCLEOTIDE SEQUENCE [LARGE SCALE GENOMIC DNA]</scope>
    <source>
        <strain evidence="2 3">SDU1-6</strain>
    </source>
</reference>
<dbReference type="Pfam" id="PF05406">
    <property type="entry name" value="WGR"/>
    <property type="match status" value="1"/>
</dbReference>
<keyword evidence="3" id="KW-1185">Reference proteome</keyword>
<feature type="domain" description="WGR" evidence="1">
    <location>
        <begin position="1"/>
        <end position="88"/>
    </location>
</feature>
<dbReference type="RefSeq" id="WP_112747293.1">
    <property type="nucleotide sequence ID" value="NZ_QMFY01000006.1"/>
</dbReference>
<dbReference type="CDD" id="cd07998">
    <property type="entry name" value="WGR_DNA_ligase"/>
    <property type="match status" value="1"/>
</dbReference>
<dbReference type="InterPro" id="IPR008893">
    <property type="entry name" value="WGR_domain"/>
</dbReference>
<dbReference type="SUPFAM" id="SSF48371">
    <property type="entry name" value="ARM repeat"/>
    <property type="match status" value="1"/>
</dbReference>
<evidence type="ECO:0000313" key="2">
    <source>
        <dbReference type="EMBL" id="RAW00493.1"/>
    </source>
</evidence>
<organism evidence="2 3">
    <name type="scientific">Pseudochryseolinea flava</name>
    <dbReference type="NCBI Taxonomy" id="2059302"/>
    <lineage>
        <taxon>Bacteria</taxon>
        <taxon>Pseudomonadati</taxon>
        <taxon>Bacteroidota</taxon>
        <taxon>Cytophagia</taxon>
        <taxon>Cytophagales</taxon>
        <taxon>Fulvivirgaceae</taxon>
        <taxon>Pseudochryseolinea</taxon>
    </lineage>
</organism>
<sequence length="1029" mass="117236">MKLVNQLKLYFQEGTSDKVYEIDLCESGDGFLVNFRYGRRGAALKEGTKTVFPVPLAEAQKVFAALENEKRKKGYVAAGEAPIITASAPATTKTGTDKRKKAIVKLLKAAAAGEEAEHWQLSRIIWRAGDLKIKEAIPYIIQVADASDAANIYSAVWAIARCGTSDALGFLQNLQQNKALPDHVKHVVFEAILKLSNDKDKEMLLNNVLESLPRPFRSSIAKKDVKQFKRDLHEFLFELKTASNEYLVGIYQLTRNDIALHAVFLDVLSQIKFEHNYFKYVRKIFKVSEMLQDYSTYGVIARQIDKQPATYRVSYWMTPEQKQQQAFSNKTKSYLSSRIVRQLRKYGQANESSYVELASQILLAFRDDQDLTPPYYTSQYTYNYNPETRSHSSAEKKTHFDSYSRYNAFNYILFKNSARYRQVDDHFVCVPPYEPGNAIPMVREEAFPHLWNDAFDEVVELLSFSKVNWVHDFALKVWNANATFEAQIETLHIIRFLHAHATGTQQLGLSLARKKYNTSQPDTLLLMAMLDSNLEEARTQASEWITISRSTLLADTTFVTQLFKMRKVEAHAWLRSTLATHALTQTQAEVIIASVIAYLMSIEHDTEEDRRYLNQVADTVIISLGEFIKNISLDVIRDLFKHQSSDLHTFAGKILMKHAIKPEDLPEDFLNILLASNNPNSRSLGISLLGNFPDQLLLTKKDILVSFCLSPLADVRNAVKPIIMRLTKAYPDFGKALVELFVPAFLIKESYEGAHDDLLSLLSHELESSLHIIPKEKTLVLLNSRYRTSQVIGSILLKKTITTDDLSVMELVKLGNNPIQDVRNFTWSAFQRNPEKIKAAKAEAIRITDTDWDDTRIFAFDFFRNTFTVSDWDTELLISLCDSTREDVQDFAREMITKFFAANQGAEYLLKLSQHPSSKVQLFATAYLDEYASGKLEVMTSLKLYFITLLSQVNKGKVAKARVMDFLRKESLKSEDVAHLAAEIFTRVSVSIAITERAECIAALRDIKKKFPAVQTLMAVKEFNDYVRN</sequence>
<dbReference type="EMBL" id="QMFY01000006">
    <property type="protein sequence ID" value="RAW00493.1"/>
    <property type="molecule type" value="Genomic_DNA"/>
</dbReference>
<dbReference type="OrthoDB" id="435394at2"/>
<name>A0A364Y0Z6_9BACT</name>
<dbReference type="InterPro" id="IPR016024">
    <property type="entry name" value="ARM-type_fold"/>
</dbReference>
<evidence type="ECO:0000259" key="1">
    <source>
        <dbReference type="PROSITE" id="PS51977"/>
    </source>
</evidence>
<gene>
    <name evidence="2" type="ORF">DQQ10_12880</name>
</gene>
<evidence type="ECO:0000313" key="3">
    <source>
        <dbReference type="Proteomes" id="UP000251889"/>
    </source>
</evidence>
<dbReference type="PROSITE" id="PS51977">
    <property type="entry name" value="WGR"/>
    <property type="match status" value="1"/>
</dbReference>
<dbReference type="AlphaFoldDB" id="A0A364Y0Z6"/>
<accession>A0A364Y0Z6</accession>